<evidence type="ECO:0000313" key="9">
    <source>
        <dbReference type="EMBL" id="RGZ51234.1"/>
    </source>
</evidence>
<feature type="transmembrane region" description="Helical" evidence="6">
    <location>
        <begin position="723"/>
        <end position="743"/>
    </location>
</feature>
<evidence type="ECO:0000256" key="5">
    <source>
        <dbReference type="ARBA" id="ARBA00023136"/>
    </source>
</evidence>
<dbReference type="GO" id="GO:0005886">
    <property type="term" value="C:plasma membrane"/>
    <property type="evidence" value="ECO:0007669"/>
    <property type="project" value="UniProtKB-SubCell"/>
</dbReference>
<evidence type="ECO:0000256" key="1">
    <source>
        <dbReference type="ARBA" id="ARBA00004651"/>
    </source>
</evidence>
<sequence length="793" mass="89337">MKTLLRNFLSVLRRFRMAAGLNVVGLSVAFTAFLVIMMQVDYDQRFDRCHPKAGRIFLAELCDSVMANGRVIYPGAFPDVLIASSPHIEAGTMITPYDKRNYLSVGEGSEEEGFREKVTTCHPAIVDVFGFSFVEGDKDCLADPEKAIIPESMARRMFGGEPAVGRQIHFKESVWTKVGRDLTVGGVYRDFPENTQLGNTIYSAIDAPYRKPTEWGGSNWLCYLLLDSPESARAVEDNFNRTFDFSQIWGCEHLHLRLLPLEDLHYMNMQDVWGSSPLRTQSPETVRLLFLIAWLILLIAAVNYMNFSTALTPMRIRSINTQKVLGSPDATLRLSLLVEAAGICLMAYLLALVWVCLLDRGQYLSFVEADIRLLSNLPIVLWTGAIALAVGVLAGIYPAWYITSFPPALVLKGNFGLSRSGRRLRTALIGFQYIVSIALIVGACIIQLQNYFMRHYALGFDRDQIMITELSRDLCTRHKEAFTNQLMKYPDIEGVAFSAQKVGGEDAYSTYEFTHKEEAFPGFFLNVSPSFLDVMGIRVTDGNGFSPSDDEDGNFHFIFNETARRANNLEVGEMVDMGWGPGRITGFIGDVALTSLREEEQNIAFCVSPDNKFQWLSYAYIRLREGADVTKAVGRLREVVAGLDASYPLEVEFYDALYNRLYHREEFVKKMVTGASLLAILISVVGVFGLVIFETQYRRREIGIRKVYGATVADILLMFNRKYLMIVVVCFLLATPVAYLSAAGWLENFAYRTPVYWWVFALAFGVIFLVTFLTVSFQNWRTANENPVDSVKE</sequence>
<dbReference type="EMBL" id="QRKC01000007">
    <property type="protein sequence ID" value="RHH75838.1"/>
    <property type="molecule type" value="Genomic_DNA"/>
</dbReference>
<evidence type="ECO:0000313" key="11">
    <source>
        <dbReference type="Proteomes" id="UP000283732"/>
    </source>
</evidence>
<feature type="transmembrane region" description="Helical" evidence="6">
    <location>
        <begin position="424"/>
        <end position="448"/>
    </location>
</feature>
<gene>
    <name evidence="10" type="ORF">DW191_15320</name>
    <name evidence="9" type="ORF">DW986_01055</name>
</gene>
<dbReference type="GO" id="GO:0022857">
    <property type="term" value="F:transmembrane transporter activity"/>
    <property type="evidence" value="ECO:0007669"/>
    <property type="project" value="TreeGrafter"/>
</dbReference>
<evidence type="ECO:0000259" key="7">
    <source>
        <dbReference type="Pfam" id="PF02687"/>
    </source>
</evidence>
<comment type="caution">
    <text evidence="10">The sequence shown here is derived from an EMBL/GenBank/DDBJ whole genome shotgun (WGS) entry which is preliminary data.</text>
</comment>
<dbReference type="InterPro" id="IPR025857">
    <property type="entry name" value="MacB_PCD"/>
</dbReference>
<keyword evidence="5 6" id="KW-0472">Membrane</keyword>
<dbReference type="InterPro" id="IPR003838">
    <property type="entry name" value="ABC3_permease_C"/>
</dbReference>
<proteinExistence type="predicted"/>
<evidence type="ECO:0000313" key="12">
    <source>
        <dbReference type="Proteomes" id="UP000285173"/>
    </source>
</evidence>
<evidence type="ECO:0000259" key="8">
    <source>
        <dbReference type="Pfam" id="PF12704"/>
    </source>
</evidence>
<dbReference type="Pfam" id="PF12704">
    <property type="entry name" value="MacB_PCD"/>
    <property type="match status" value="1"/>
</dbReference>
<dbReference type="RefSeq" id="WP_122202520.1">
    <property type="nucleotide sequence ID" value="NZ_QRKC01000007.1"/>
</dbReference>
<feature type="domain" description="MacB-like periplasmic core" evidence="8">
    <location>
        <begin position="21"/>
        <end position="239"/>
    </location>
</feature>
<feature type="transmembrane region" description="Helical" evidence="6">
    <location>
        <begin position="379"/>
        <end position="403"/>
    </location>
</feature>
<organism evidence="10 11">
    <name type="scientific">Parabacteroides merdae</name>
    <dbReference type="NCBI Taxonomy" id="46503"/>
    <lineage>
        <taxon>Bacteria</taxon>
        <taxon>Pseudomonadati</taxon>
        <taxon>Bacteroidota</taxon>
        <taxon>Bacteroidia</taxon>
        <taxon>Bacteroidales</taxon>
        <taxon>Tannerellaceae</taxon>
        <taxon>Parabacteroides</taxon>
    </lineage>
</organism>
<feature type="domain" description="ABC3 transporter permease C-terminal" evidence="7">
    <location>
        <begin position="675"/>
        <end position="787"/>
    </location>
</feature>
<feature type="transmembrane region" description="Helical" evidence="6">
    <location>
        <begin position="671"/>
        <end position="693"/>
    </location>
</feature>
<feature type="transmembrane region" description="Helical" evidence="6">
    <location>
        <begin position="288"/>
        <end position="311"/>
    </location>
</feature>
<dbReference type="PANTHER" id="PTHR30572:SF18">
    <property type="entry name" value="ABC-TYPE MACROLIDE FAMILY EXPORT SYSTEM PERMEASE COMPONENT 2"/>
    <property type="match status" value="1"/>
</dbReference>
<feature type="transmembrane region" description="Helical" evidence="6">
    <location>
        <begin position="755"/>
        <end position="775"/>
    </location>
</feature>
<keyword evidence="2" id="KW-1003">Cell membrane</keyword>
<reference evidence="11 12" key="1">
    <citation type="submission" date="2018-08" db="EMBL/GenBank/DDBJ databases">
        <title>A genome reference for cultivated species of the human gut microbiota.</title>
        <authorList>
            <person name="Zou Y."/>
            <person name="Xue W."/>
            <person name="Luo G."/>
        </authorList>
    </citation>
    <scope>NUCLEOTIDE SEQUENCE [LARGE SCALE GENOMIC DNA]</scope>
    <source>
        <strain evidence="10 11">AM16-50</strain>
        <strain evidence="9 12">AM50-15</strain>
    </source>
</reference>
<dbReference type="Proteomes" id="UP000283732">
    <property type="component" value="Unassembled WGS sequence"/>
</dbReference>
<feature type="transmembrane region" description="Helical" evidence="6">
    <location>
        <begin position="21"/>
        <end position="40"/>
    </location>
</feature>
<dbReference type="EMBL" id="QSEF01000002">
    <property type="protein sequence ID" value="RGZ51234.1"/>
    <property type="molecule type" value="Genomic_DNA"/>
</dbReference>
<feature type="domain" description="ABC3 transporter permease C-terminal" evidence="7">
    <location>
        <begin position="291"/>
        <end position="407"/>
    </location>
</feature>
<dbReference type="InterPro" id="IPR050250">
    <property type="entry name" value="Macrolide_Exporter_MacB"/>
</dbReference>
<evidence type="ECO:0000256" key="4">
    <source>
        <dbReference type="ARBA" id="ARBA00022989"/>
    </source>
</evidence>
<dbReference type="PANTHER" id="PTHR30572">
    <property type="entry name" value="MEMBRANE COMPONENT OF TRANSPORTER-RELATED"/>
    <property type="match status" value="1"/>
</dbReference>
<evidence type="ECO:0000256" key="3">
    <source>
        <dbReference type="ARBA" id="ARBA00022692"/>
    </source>
</evidence>
<evidence type="ECO:0000256" key="6">
    <source>
        <dbReference type="SAM" id="Phobius"/>
    </source>
</evidence>
<evidence type="ECO:0000256" key="2">
    <source>
        <dbReference type="ARBA" id="ARBA00022475"/>
    </source>
</evidence>
<keyword evidence="3 6" id="KW-0812">Transmembrane</keyword>
<comment type="subcellular location">
    <subcellularLocation>
        <location evidence="1">Cell membrane</location>
        <topology evidence="1">Multi-pass membrane protein</topology>
    </subcellularLocation>
</comment>
<name>A0A3R6E7N7_9BACT</name>
<dbReference type="Pfam" id="PF02687">
    <property type="entry name" value="FtsX"/>
    <property type="match status" value="2"/>
</dbReference>
<dbReference type="Proteomes" id="UP000285173">
    <property type="component" value="Unassembled WGS sequence"/>
</dbReference>
<accession>A0A3R6E7N7</accession>
<feature type="transmembrane region" description="Helical" evidence="6">
    <location>
        <begin position="332"/>
        <end position="355"/>
    </location>
</feature>
<keyword evidence="4 6" id="KW-1133">Transmembrane helix</keyword>
<evidence type="ECO:0000313" key="10">
    <source>
        <dbReference type="EMBL" id="RHH75838.1"/>
    </source>
</evidence>
<protein>
    <submittedName>
        <fullName evidence="10">ABC transporter permease</fullName>
    </submittedName>
</protein>
<dbReference type="AlphaFoldDB" id="A0A3R6E7N7"/>